<comment type="caution">
    <text evidence="2">The sequence shown here is derived from an EMBL/GenBank/DDBJ whole genome shotgun (WGS) entry which is preliminary data.</text>
</comment>
<dbReference type="PANTHER" id="PTHR34322:SF2">
    <property type="entry name" value="TRANSPOSASE IS200-LIKE DOMAIN-CONTAINING PROTEIN"/>
    <property type="match status" value="1"/>
</dbReference>
<evidence type="ECO:0000313" key="2">
    <source>
        <dbReference type="EMBL" id="MRH78430.1"/>
    </source>
</evidence>
<dbReference type="EMBL" id="WJPP01000003">
    <property type="protein sequence ID" value="MRH78430.1"/>
    <property type="molecule type" value="Genomic_DNA"/>
</dbReference>
<feature type="domain" description="Transposase IS200-like" evidence="1">
    <location>
        <begin position="13"/>
        <end position="187"/>
    </location>
</feature>
<dbReference type="Proteomes" id="UP000433788">
    <property type="component" value="Unassembled WGS sequence"/>
</dbReference>
<accession>A0A6N7QS53</accession>
<dbReference type="Gene3D" id="3.30.70.1290">
    <property type="entry name" value="Transposase IS200-like"/>
    <property type="match status" value="1"/>
</dbReference>
<proteinExistence type="predicted"/>
<evidence type="ECO:0000259" key="1">
    <source>
        <dbReference type="SMART" id="SM01321"/>
    </source>
</evidence>
<evidence type="ECO:0000313" key="3">
    <source>
        <dbReference type="Proteomes" id="UP000433788"/>
    </source>
</evidence>
<keyword evidence="3" id="KW-1185">Reference proteome</keyword>
<dbReference type="SUPFAM" id="SSF143422">
    <property type="entry name" value="Transposase IS200-like"/>
    <property type="match status" value="1"/>
</dbReference>
<reference evidence="2 3" key="1">
    <citation type="submission" date="2019-11" db="EMBL/GenBank/DDBJ databases">
        <authorList>
            <person name="Zhang X.Y."/>
        </authorList>
    </citation>
    <scope>NUCLEOTIDE SEQUENCE [LARGE SCALE GENOMIC DNA]</scope>
    <source>
        <strain evidence="2 3">C176</strain>
    </source>
</reference>
<protein>
    <submittedName>
        <fullName evidence="2">Transposase</fullName>
    </submittedName>
</protein>
<dbReference type="RefSeq" id="WP_153719470.1">
    <property type="nucleotide sequence ID" value="NZ_WJPP01000003.1"/>
</dbReference>
<gene>
    <name evidence="2" type="ORF">GH984_06885</name>
</gene>
<dbReference type="InterPro" id="IPR002686">
    <property type="entry name" value="Transposase_17"/>
</dbReference>
<organism evidence="2 3">
    <name type="scientific">Spiribacter salilacus</name>
    <dbReference type="NCBI Taxonomy" id="2664894"/>
    <lineage>
        <taxon>Bacteria</taxon>
        <taxon>Pseudomonadati</taxon>
        <taxon>Pseudomonadota</taxon>
        <taxon>Gammaproteobacteria</taxon>
        <taxon>Chromatiales</taxon>
        <taxon>Ectothiorhodospiraceae</taxon>
        <taxon>Spiribacter</taxon>
    </lineage>
</organism>
<name>A0A6N7QS53_9GAMM</name>
<dbReference type="InterPro" id="IPR036515">
    <property type="entry name" value="Transposase_17_sf"/>
</dbReference>
<dbReference type="GO" id="GO:0004803">
    <property type="term" value="F:transposase activity"/>
    <property type="evidence" value="ECO:0007669"/>
    <property type="project" value="InterPro"/>
</dbReference>
<dbReference type="GO" id="GO:0006313">
    <property type="term" value="P:DNA transposition"/>
    <property type="evidence" value="ECO:0007669"/>
    <property type="project" value="InterPro"/>
</dbReference>
<sequence length="333" mass="37856">MPAPRYRLVNPEVTPYYHVISRCVRQQFLCGFDRTLGRDFSHRRHWIERRIKLLSSVFAIEIYAYAVMSNHFHLVIKVNPDAPNRWRDRDIVNRWRKAFGGPDVVKRFAKGELLTHAEYTGLQPVIAEYRKRLASLSWFMRALNEPIARLANNEDNVTGRFWEGRFKSQALLTAASVLSAMAYVDLNPIRAGIANTPEESDFTSVKERIHQAIDSAVARKPAHERELEPIAGYTEGQVQNGIEGCTLARYLELVDYSGRSLHPDKPGSIPPDLPPLLKRLGIKPAGYVRYIRRQEKGFRTAIGPSSEIKAAAKKFKLSRLWGISAGKQLFSSA</sequence>
<dbReference type="PANTHER" id="PTHR34322">
    <property type="entry name" value="TRANSPOSASE, Y1_TNP DOMAIN-CONTAINING"/>
    <property type="match status" value="1"/>
</dbReference>
<dbReference type="SMART" id="SM01321">
    <property type="entry name" value="Y1_Tnp"/>
    <property type="match status" value="1"/>
</dbReference>
<dbReference type="GO" id="GO:0003677">
    <property type="term" value="F:DNA binding"/>
    <property type="evidence" value="ECO:0007669"/>
    <property type="project" value="InterPro"/>
</dbReference>
<dbReference type="AlphaFoldDB" id="A0A6N7QS53"/>